<sequence length="357" mass="40196">MKLFGATTITRKIILEGGLAVVDDGSRIGSGIGAAVGANNAPLTVFKITSHYDYGHNGCTDFSLDFAISSECFVCKSQGCKAKHDGVINVINKLTTSVKEMTSKRDVIPSKKISYPDTLLEIKVDVTVEATAEEHNITVDNPSTASKEKEKMEPAKFQIQEQYRYTTSNYLYKVYINNSYDRYCQQHLKVSRNEECLINIIKGFSSPAGLPWHLVDEVYIPINCGDEFHWVLAVVVLKKRCIRVYDSMSRRRRSEPSSEIQKLAKILPTYLDISRFLNQKVRTNWLTIEAYRDKMDNPFELQYVKGIAQQTIGSLDCGPVVAAYAEYLSDGLQVPNNGLDTDYSVKDMLLFYGNTEK</sequence>
<dbReference type="PANTHER" id="PTHR31470">
    <property type="entry name" value="CYSTEINE PROTEINASES SUPERFAMILY PROTEIN-RELATED-RELATED"/>
    <property type="match status" value="1"/>
</dbReference>
<feature type="domain" description="Ubiquitin-like protease family profile" evidence="4">
    <location>
        <begin position="88"/>
        <end position="328"/>
    </location>
</feature>
<evidence type="ECO:0000313" key="6">
    <source>
        <dbReference type="Proteomes" id="UP000224567"/>
    </source>
</evidence>
<dbReference type="PANTHER" id="PTHR31470:SF46">
    <property type="entry name" value="ULP1 PROTEASE FAMILY, C-TERMINAL CATALYTIC DOMAIN CONTAINING PROTEIN"/>
    <property type="match status" value="1"/>
</dbReference>
<dbReference type="OrthoDB" id="1680482at2759"/>
<dbReference type="AlphaFoldDB" id="A0A2G2VYA4"/>
<proteinExistence type="inferred from homology"/>
<comment type="similarity">
    <text evidence="1">Belongs to the peptidase C48 family.</text>
</comment>
<comment type="caution">
    <text evidence="5">The sequence shown here is derived from an EMBL/GenBank/DDBJ whole genome shotgun (WGS) entry which is preliminary data.</text>
</comment>
<dbReference type="Pfam" id="PF02902">
    <property type="entry name" value="Peptidase_C48"/>
    <property type="match status" value="1"/>
</dbReference>
<keyword evidence="2" id="KW-0645">Protease</keyword>
<dbReference type="InterPro" id="IPR003653">
    <property type="entry name" value="Peptidase_C48_C"/>
</dbReference>
<organism evidence="5 6">
    <name type="scientific">Capsicum baccatum</name>
    <name type="common">Peruvian pepper</name>
    <dbReference type="NCBI Taxonomy" id="33114"/>
    <lineage>
        <taxon>Eukaryota</taxon>
        <taxon>Viridiplantae</taxon>
        <taxon>Streptophyta</taxon>
        <taxon>Embryophyta</taxon>
        <taxon>Tracheophyta</taxon>
        <taxon>Spermatophyta</taxon>
        <taxon>Magnoliopsida</taxon>
        <taxon>eudicotyledons</taxon>
        <taxon>Gunneridae</taxon>
        <taxon>Pentapetalae</taxon>
        <taxon>asterids</taxon>
        <taxon>lamiids</taxon>
        <taxon>Solanales</taxon>
        <taxon>Solanaceae</taxon>
        <taxon>Solanoideae</taxon>
        <taxon>Capsiceae</taxon>
        <taxon>Capsicum</taxon>
    </lineage>
</organism>
<dbReference type="EMBL" id="MLFT02000009">
    <property type="protein sequence ID" value="PHT37955.1"/>
    <property type="molecule type" value="Genomic_DNA"/>
</dbReference>
<dbReference type="Gene3D" id="3.40.395.10">
    <property type="entry name" value="Adenoviral Proteinase, Chain A"/>
    <property type="match status" value="1"/>
</dbReference>
<evidence type="ECO:0000259" key="4">
    <source>
        <dbReference type="PROSITE" id="PS50600"/>
    </source>
</evidence>
<name>A0A2G2VYA4_CAPBA</name>
<dbReference type="GO" id="GO:0008234">
    <property type="term" value="F:cysteine-type peptidase activity"/>
    <property type="evidence" value="ECO:0007669"/>
    <property type="project" value="InterPro"/>
</dbReference>
<keyword evidence="6" id="KW-1185">Reference proteome</keyword>
<evidence type="ECO:0000256" key="2">
    <source>
        <dbReference type="ARBA" id="ARBA00022670"/>
    </source>
</evidence>
<dbReference type="SUPFAM" id="SSF54001">
    <property type="entry name" value="Cysteine proteinases"/>
    <property type="match status" value="1"/>
</dbReference>
<dbReference type="PROSITE" id="PS50600">
    <property type="entry name" value="ULP_PROTEASE"/>
    <property type="match status" value="1"/>
</dbReference>
<dbReference type="GO" id="GO:0006508">
    <property type="term" value="P:proteolysis"/>
    <property type="evidence" value="ECO:0007669"/>
    <property type="project" value="UniProtKB-KW"/>
</dbReference>
<dbReference type="InterPro" id="IPR038765">
    <property type="entry name" value="Papain-like_cys_pep_sf"/>
</dbReference>
<evidence type="ECO:0000313" key="5">
    <source>
        <dbReference type="EMBL" id="PHT37955.1"/>
    </source>
</evidence>
<keyword evidence="3" id="KW-0378">Hydrolase</keyword>
<dbReference type="Proteomes" id="UP000224567">
    <property type="component" value="Unassembled WGS sequence"/>
</dbReference>
<gene>
    <name evidence="5" type="ORF">CQW23_21528</name>
</gene>
<evidence type="ECO:0000256" key="3">
    <source>
        <dbReference type="ARBA" id="ARBA00022801"/>
    </source>
</evidence>
<evidence type="ECO:0000256" key="1">
    <source>
        <dbReference type="ARBA" id="ARBA00005234"/>
    </source>
</evidence>
<protein>
    <recommendedName>
        <fullName evidence="4">Ubiquitin-like protease family profile domain-containing protein</fullName>
    </recommendedName>
</protein>
<reference evidence="6" key="2">
    <citation type="journal article" date="2017" name="J. Anim. Genet.">
        <title>Multiple reference genome sequences of hot pepper reveal the massive evolution of plant disease resistance genes by retroduplication.</title>
        <authorList>
            <person name="Kim S."/>
            <person name="Park J."/>
            <person name="Yeom S.-I."/>
            <person name="Kim Y.-M."/>
            <person name="Seo E."/>
            <person name="Kim K.-T."/>
            <person name="Kim M.-S."/>
            <person name="Lee J.M."/>
            <person name="Cheong K."/>
            <person name="Shin H.-S."/>
            <person name="Kim S.-B."/>
            <person name="Han K."/>
            <person name="Lee J."/>
            <person name="Park M."/>
            <person name="Lee H.-A."/>
            <person name="Lee H.-Y."/>
            <person name="Lee Y."/>
            <person name="Oh S."/>
            <person name="Lee J.H."/>
            <person name="Choi E."/>
            <person name="Choi E."/>
            <person name="Lee S.E."/>
            <person name="Jeon J."/>
            <person name="Kim H."/>
            <person name="Choi G."/>
            <person name="Song H."/>
            <person name="Lee J."/>
            <person name="Lee S.-C."/>
            <person name="Kwon J.-K."/>
            <person name="Lee H.-Y."/>
            <person name="Koo N."/>
            <person name="Hong Y."/>
            <person name="Kim R.W."/>
            <person name="Kang W.-H."/>
            <person name="Huh J.H."/>
            <person name="Kang B.-C."/>
            <person name="Yang T.-J."/>
            <person name="Lee Y.-H."/>
            <person name="Bennetzen J.L."/>
            <person name="Choi D."/>
        </authorList>
    </citation>
    <scope>NUCLEOTIDE SEQUENCE [LARGE SCALE GENOMIC DNA]</scope>
    <source>
        <strain evidence="6">cv. PBC81</strain>
    </source>
</reference>
<accession>A0A2G2VYA4</accession>
<reference evidence="5 6" key="1">
    <citation type="journal article" date="2017" name="Genome Biol.">
        <title>New reference genome sequences of hot pepper reveal the massive evolution of plant disease-resistance genes by retroduplication.</title>
        <authorList>
            <person name="Kim S."/>
            <person name="Park J."/>
            <person name="Yeom S.I."/>
            <person name="Kim Y.M."/>
            <person name="Seo E."/>
            <person name="Kim K.T."/>
            <person name="Kim M.S."/>
            <person name="Lee J.M."/>
            <person name="Cheong K."/>
            <person name="Shin H.S."/>
            <person name="Kim S.B."/>
            <person name="Han K."/>
            <person name="Lee J."/>
            <person name="Park M."/>
            <person name="Lee H.A."/>
            <person name="Lee H.Y."/>
            <person name="Lee Y."/>
            <person name="Oh S."/>
            <person name="Lee J.H."/>
            <person name="Choi E."/>
            <person name="Choi E."/>
            <person name="Lee S.E."/>
            <person name="Jeon J."/>
            <person name="Kim H."/>
            <person name="Choi G."/>
            <person name="Song H."/>
            <person name="Lee J."/>
            <person name="Lee S.C."/>
            <person name="Kwon J.K."/>
            <person name="Lee H.Y."/>
            <person name="Koo N."/>
            <person name="Hong Y."/>
            <person name="Kim R.W."/>
            <person name="Kang W.H."/>
            <person name="Huh J.H."/>
            <person name="Kang B.C."/>
            <person name="Yang T.J."/>
            <person name="Lee Y.H."/>
            <person name="Bennetzen J.L."/>
            <person name="Choi D."/>
        </authorList>
    </citation>
    <scope>NUCLEOTIDE SEQUENCE [LARGE SCALE GENOMIC DNA]</scope>
    <source>
        <strain evidence="6">cv. PBC81</strain>
    </source>
</reference>